<dbReference type="Pfam" id="PF25944">
    <property type="entry name" value="Beta-barrel_RND"/>
    <property type="match status" value="1"/>
</dbReference>
<dbReference type="NCBIfam" id="TIGR01730">
    <property type="entry name" value="RND_mfp"/>
    <property type="match status" value="1"/>
</dbReference>
<dbReference type="InterPro" id="IPR058626">
    <property type="entry name" value="MdtA-like_b-barrel"/>
</dbReference>
<keyword evidence="3" id="KW-0175">Coiled coil</keyword>
<accession>A0A328AE22</accession>
<protein>
    <submittedName>
        <fullName evidence="8">Efflux transporter periplasmic adaptor subunit</fullName>
    </submittedName>
</protein>
<dbReference type="PANTHER" id="PTHR30158">
    <property type="entry name" value="ACRA/E-RELATED COMPONENT OF DRUG EFFLUX TRANSPORTER"/>
    <property type="match status" value="1"/>
</dbReference>
<dbReference type="AlphaFoldDB" id="A0A328AE22"/>
<feature type="signal peptide" evidence="4">
    <location>
        <begin position="1"/>
        <end position="25"/>
    </location>
</feature>
<sequence>MSDVFPSRALALVAALFLASCGVDAQTAAPAPPPPVVEVAPVAFESLPQWSDFTGRLEALDAVSLHPRVSGEIVSAAFQEGARVRKGQLLFQIDPRPFQAEVDRQRAAVERAAATAQLARADQVRAERLMAQDAIARDQAERLTAQARAAQADLQAARAALRAAELNLAFTRVVSPIDGRVSRALITRGNLVTPSDLLTTIVSDGPIYAAFNTDEQTYLKYAAAQRGDASPVLMGLMTEEGFPHRGRLQFIDNAVDARSGTIVARAVFDNRDAAFTPGLFARVRLVSGAPQPVALVPELALGTDLGKRFVLVVGPGDKVQYRAVTLGPAVGDWRVITAGLKPGDRVVTAGLQKVKPGDAVRPKAASLAPRTAAVDSLRAAAG</sequence>
<dbReference type="FunFam" id="2.40.420.20:FF:000001">
    <property type="entry name" value="Efflux RND transporter periplasmic adaptor subunit"/>
    <property type="match status" value="1"/>
</dbReference>
<dbReference type="SUPFAM" id="SSF111369">
    <property type="entry name" value="HlyD-like secretion proteins"/>
    <property type="match status" value="1"/>
</dbReference>
<feature type="domain" description="Multidrug resistance protein MdtA-like beta-barrel" evidence="6">
    <location>
        <begin position="207"/>
        <end position="286"/>
    </location>
</feature>
<evidence type="ECO:0000313" key="9">
    <source>
        <dbReference type="Proteomes" id="UP000249725"/>
    </source>
</evidence>
<evidence type="ECO:0000256" key="1">
    <source>
        <dbReference type="ARBA" id="ARBA00004196"/>
    </source>
</evidence>
<proteinExistence type="inferred from homology"/>
<name>A0A328AE22_9CAUL</name>
<gene>
    <name evidence="8" type="ORF">DJ018_11145</name>
</gene>
<dbReference type="GO" id="GO:0030313">
    <property type="term" value="C:cell envelope"/>
    <property type="evidence" value="ECO:0007669"/>
    <property type="project" value="UniProtKB-SubCell"/>
</dbReference>
<comment type="similarity">
    <text evidence="2">Belongs to the membrane fusion protein (MFP) (TC 8.A.1) family.</text>
</comment>
<dbReference type="PANTHER" id="PTHR30158:SF10">
    <property type="entry name" value="CATION EFFLUX PUMP"/>
    <property type="match status" value="1"/>
</dbReference>
<evidence type="ECO:0000259" key="5">
    <source>
        <dbReference type="Pfam" id="PF25917"/>
    </source>
</evidence>
<dbReference type="GO" id="GO:0046677">
    <property type="term" value="P:response to antibiotic"/>
    <property type="evidence" value="ECO:0007669"/>
    <property type="project" value="TreeGrafter"/>
</dbReference>
<feature type="coiled-coil region" evidence="3">
    <location>
        <begin position="140"/>
        <end position="167"/>
    </location>
</feature>
<dbReference type="RefSeq" id="WP_111515022.1">
    <property type="nucleotide sequence ID" value="NZ_QFYR01000002.1"/>
</dbReference>
<dbReference type="Gene3D" id="2.40.30.170">
    <property type="match status" value="1"/>
</dbReference>
<comment type="caution">
    <text evidence="8">The sequence shown here is derived from an EMBL/GenBank/DDBJ whole genome shotgun (WGS) entry which is preliminary data.</text>
</comment>
<dbReference type="GO" id="GO:0022857">
    <property type="term" value="F:transmembrane transporter activity"/>
    <property type="evidence" value="ECO:0007669"/>
    <property type="project" value="InterPro"/>
</dbReference>
<keyword evidence="9" id="KW-1185">Reference proteome</keyword>
<dbReference type="Gene3D" id="2.40.50.100">
    <property type="match status" value="1"/>
</dbReference>
<feature type="domain" description="Multidrug resistance protein MdtA-like barrel-sandwich hybrid" evidence="5">
    <location>
        <begin position="62"/>
        <end position="202"/>
    </location>
</feature>
<comment type="subcellular location">
    <subcellularLocation>
        <location evidence="1">Cell envelope</location>
    </subcellularLocation>
</comment>
<keyword evidence="4" id="KW-0732">Signal</keyword>
<dbReference type="EMBL" id="QFYR01000002">
    <property type="protein sequence ID" value="RAK52737.1"/>
    <property type="molecule type" value="Genomic_DNA"/>
</dbReference>
<dbReference type="GO" id="GO:0005886">
    <property type="term" value="C:plasma membrane"/>
    <property type="evidence" value="ECO:0007669"/>
    <property type="project" value="TreeGrafter"/>
</dbReference>
<evidence type="ECO:0000256" key="2">
    <source>
        <dbReference type="ARBA" id="ARBA00009477"/>
    </source>
</evidence>
<evidence type="ECO:0000259" key="7">
    <source>
        <dbReference type="Pfam" id="PF25967"/>
    </source>
</evidence>
<dbReference type="Gene3D" id="2.40.420.20">
    <property type="match status" value="1"/>
</dbReference>
<dbReference type="InterPro" id="IPR058625">
    <property type="entry name" value="MdtA-like_BSH"/>
</dbReference>
<dbReference type="Proteomes" id="UP000249725">
    <property type="component" value="Unassembled WGS sequence"/>
</dbReference>
<reference evidence="9" key="1">
    <citation type="submission" date="2018-05" db="EMBL/GenBank/DDBJ databases">
        <authorList>
            <person name="Li X."/>
        </authorList>
    </citation>
    <scope>NUCLEOTIDE SEQUENCE [LARGE SCALE GENOMIC DNA]</scope>
    <source>
        <strain evidence="9">YIM 73061</strain>
    </source>
</reference>
<dbReference type="OrthoDB" id="9816569at2"/>
<feature type="domain" description="Multidrug resistance protein MdtA-like C-terminal permuted SH3" evidence="7">
    <location>
        <begin position="295"/>
        <end position="353"/>
    </location>
</feature>
<feature type="chain" id="PRO_5016234899" evidence="4">
    <location>
        <begin position="26"/>
        <end position="382"/>
    </location>
</feature>
<dbReference type="Gene3D" id="1.10.287.470">
    <property type="entry name" value="Helix hairpin bin"/>
    <property type="match status" value="1"/>
</dbReference>
<dbReference type="InterPro" id="IPR006143">
    <property type="entry name" value="RND_pump_MFP"/>
</dbReference>
<evidence type="ECO:0000256" key="3">
    <source>
        <dbReference type="SAM" id="Coils"/>
    </source>
</evidence>
<dbReference type="Pfam" id="PF25967">
    <property type="entry name" value="RND-MFP_C"/>
    <property type="match status" value="1"/>
</dbReference>
<dbReference type="InterPro" id="IPR058627">
    <property type="entry name" value="MdtA-like_C"/>
</dbReference>
<evidence type="ECO:0000259" key="6">
    <source>
        <dbReference type="Pfam" id="PF25944"/>
    </source>
</evidence>
<organism evidence="8 9">
    <name type="scientific">Phenylobacterium deserti</name>
    <dbReference type="NCBI Taxonomy" id="1914756"/>
    <lineage>
        <taxon>Bacteria</taxon>
        <taxon>Pseudomonadati</taxon>
        <taxon>Pseudomonadota</taxon>
        <taxon>Alphaproteobacteria</taxon>
        <taxon>Caulobacterales</taxon>
        <taxon>Caulobacteraceae</taxon>
        <taxon>Phenylobacterium</taxon>
    </lineage>
</organism>
<dbReference type="Pfam" id="PF25917">
    <property type="entry name" value="BSH_RND"/>
    <property type="match status" value="1"/>
</dbReference>
<evidence type="ECO:0000256" key="4">
    <source>
        <dbReference type="SAM" id="SignalP"/>
    </source>
</evidence>
<evidence type="ECO:0000313" key="8">
    <source>
        <dbReference type="EMBL" id="RAK52737.1"/>
    </source>
</evidence>